<feature type="non-terminal residue" evidence="1">
    <location>
        <position position="97"/>
    </location>
</feature>
<keyword evidence="2" id="KW-1185">Reference proteome</keyword>
<accession>A0AAV0HIL2</accession>
<gene>
    <name evidence="1" type="ORF">LITE_LOCUS4531</name>
</gene>
<evidence type="ECO:0000313" key="1">
    <source>
        <dbReference type="EMBL" id="CAI0384814.1"/>
    </source>
</evidence>
<dbReference type="Proteomes" id="UP001154282">
    <property type="component" value="Unassembled WGS sequence"/>
</dbReference>
<evidence type="ECO:0000313" key="2">
    <source>
        <dbReference type="Proteomes" id="UP001154282"/>
    </source>
</evidence>
<proteinExistence type="predicted"/>
<protein>
    <submittedName>
        <fullName evidence="1">Uncharacterized protein</fullName>
    </submittedName>
</protein>
<dbReference type="EMBL" id="CAMGYJ010000002">
    <property type="protein sequence ID" value="CAI0384814.1"/>
    <property type="molecule type" value="Genomic_DNA"/>
</dbReference>
<sequence length="97" mass="11015">MVNSSRSAAIASLLPSPFSIKPFFLSFPTATPSSTFPQGLYRRDEANGELLAVIDFCCFNDFVTNKLMKTLKNCLLYTWREQKFVPRSPFLLRKTAN</sequence>
<reference evidence="1" key="1">
    <citation type="submission" date="2022-08" db="EMBL/GenBank/DDBJ databases">
        <authorList>
            <person name="Gutierrez-Valencia J."/>
        </authorList>
    </citation>
    <scope>NUCLEOTIDE SEQUENCE</scope>
</reference>
<comment type="caution">
    <text evidence="1">The sequence shown here is derived from an EMBL/GenBank/DDBJ whole genome shotgun (WGS) entry which is preliminary data.</text>
</comment>
<dbReference type="AlphaFoldDB" id="A0AAV0HIL2"/>
<organism evidence="1 2">
    <name type="scientific">Linum tenue</name>
    <dbReference type="NCBI Taxonomy" id="586396"/>
    <lineage>
        <taxon>Eukaryota</taxon>
        <taxon>Viridiplantae</taxon>
        <taxon>Streptophyta</taxon>
        <taxon>Embryophyta</taxon>
        <taxon>Tracheophyta</taxon>
        <taxon>Spermatophyta</taxon>
        <taxon>Magnoliopsida</taxon>
        <taxon>eudicotyledons</taxon>
        <taxon>Gunneridae</taxon>
        <taxon>Pentapetalae</taxon>
        <taxon>rosids</taxon>
        <taxon>fabids</taxon>
        <taxon>Malpighiales</taxon>
        <taxon>Linaceae</taxon>
        <taxon>Linum</taxon>
    </lineage>
</organism>
<name>A0AAV0HIL2_9ROSI</name>